<evidence type="ECO:0000256" key="1">
    <source>
        <dbReference type="SAM" id="MobiDB-lite"/>
    </source>
</evidence>
<protein>
    <submittedName>
        <fullName evidence="2">Uncharacterized protein</fullName>
    </submittedName>
</protein>
<reference evidence="2" key="1">
    <citation type="submission" date="2021-01" db="EMBL/GenBank/DDBJ databases">
        <authorList>
            <person name="Corre E."/>
            <person name="Pelletier E."/>
            <person name="Niang G."/>
            <person name="Scheremetjew M."/>
            <person name="Finn R."/>
            <person name="Kale V."/>
            <person name="Holt S."/>
            <person name="Cochrane G."/>
            <person name="Meng A."/>
            <person name="Brown T."/>
            <person name="Cohen L."/>
        </authorList>
    </citation>
    <scope>NUCLEOTIDE SEQUENCE</scope>
    <source>
        <strain evidence="2">OF101</strain>
    </source>
</reference>
<dbReference type="AlphaFoldDB" id="A0A7S1SAP9"/>
<dbReference type="EMBL" id="HBGE01111063">
    <property type="protein sequence ID" value="CAD9189409.1"/>
    <property type="molecule type" value="Transcribed_RNA"/>
</dbReference>
<gene>
    <name evidence="2" type="ORF">ACAT0790_LOCUS66183</name>
</gene>
<name>A0A7S1SAP9_ALECA</name>
<organism evidence="2">
    <name type="scientific">Alexandrium catenella</name>
    <name type="common">Red tide dinoflagellate</name>
    <name type="synonym">Gonyaulax catenella</name>
    <dbReference type="NCBI Taxonomy" id="2925"/>
    <lineage>
        <taxon>Eukaryota</taxon>
        <taxon>Sar</taxon>
        <taxon>Alveolata</taxon>
        <taxon>Dinophyceae</taxon>
        <taxon>Gonyaulacales</taxon>
        <taxon>Pyrocystaceae</taxon>
        <taxon>Alexandrium</taxon>
    </lineage>
</organism>
<proteinExistence type="predicted"/>
<evidence type="ECO:0000313" key="2">
    <source>
        <dbReference type="EMBL" id="CAD9189409.1"/>
    </source>
</evidence>
<accession>A0A7S1SAP9</accession>
<feature type="region of interest" description="Disordered" evidence="1">
    <location>
        <begin position="63"/>
        <end position="107"/>
    </location>
</feature>
<sequence length="150" mass="16667">MRRVERVILGSPMALRSVTAVNVFGRRENEIVQQWMTRFTPMLRYGNPALLCEFRPIKLVQQAVGNEASQPPPAADTVEGPEESGAQVGPQDGAVETSDTAAAEAEEKERIELQFTDGTSHVMNLSLYRWSHQIMQRIVELDTEKGLSAV</sequence>